<feature type="chain" id="PRO_5005583139" evidence="1">
    <location>
        <begin position="19"/>
        <end position="83"/>
    </location>
</feature>
<evidence type="ECO:0000256" key="1">
    <source>
        <dbReference type="SAM" id="SignalP"/>
    </source>
</evidence>
<evidence type="ECO:0000313" key="2">
    <source>
        <dbReference type="EMBL" id="KOF78350.1"/>
    </source>
</evidence>
<proteinExistence type="predicted"/>
<reference evidence="2" key="1">
    <citation type="submission" date="2015-07" db="EMBL/GenBank/DDBJ databases">
        <title>MeaNS - Measles Nucleotide Surveillance Program.</title>
        <authorList>
            <person name="Tran T."/>
            <person name="Druce J."/>
        </authorList>
    </citation>
    <scope>NUCLEOTIDE SEQUENCE</scope>
    <source>
        <strain evidence="2">UCB-OBI-ISO-001</strain>
        <tissue evidence="2">Gonad</tissue>
    </source>
</reference>
<dbReference type="EMBL" id="KQ421117">
    <property type="protein sequence ID" value="KOF78350.1"/>
    <property type="molecule type" value="Genomic_DNA"/>
</dbReference>
<name>A0A0L8GP11_OCTBM</name>
<dbReference type="AlphaFoldDB" id="A0A0L8GP11"/>
<accession>A0A0L8GP11</accession>
<sequence>MIFLEKYLLFLHIYTSVSLPVDRSLDELIASPVTQAHRQACMSAIYYLCLCTCAEREYPKSVRRTARQIQNKIYGRVLTNVVK</sequence>
<keyword evidence="1" id="KW-0732">Signal</keyword>
<feature type="signal peptide" evidence="1">
    <location>
        <begin position="1"/>
        <end position="18"/>
    </location>
</feature>
<protein>
    <submittedName>
        <fullName evidence="2">Uncharacterized protein</fullName>
    </submittedName>
</protein>
<gene>
    <name evidence="2" type="ORF">OCBIM_22030893mg</name>
</gene>
<organism evidence="2">
    <name type="scientific">Octopus bimaculoides</name>
    <name type="common">California two-spotted octopus</name>
    <dbReference type="NCBI Taxonomy" id="37653"/>
    <lineage>
        <taxon>Eukaryota</taxon>
        <taxon>Metazoa</taxon>
        <taxon>Spiralia</taxon>
        <taxon>Lophotrochozoa</taxon>
        <taxon>Mollusca</taxon>
        <taxon>Cephalopoda</taxon>
        <taxon>Coleoidea</taxon>
        <taxon>Octopodiformes</taxon>
        <taxon>Octopoda</taxon>
        <taxon>Incirrata</taxon>
        <taxon>Octopodidae</taxon>
        <taxon>Octopus</taxon>
    </lineage>
</organism>